<dbReference type="EMBL" id="QPFP01000229">
    <property type="protein sequence ID" value="TEB18764.1"/>
    <property type="molecule type" value="Genomic_DNA"/>
</dbReference>
<proteinExistence type="predicted"/>
<accession>A0A4Y7SCY5</accession>
<protein>
    <submittedName>
        <fullName evidence="1">Uncharacterized protein</fullName>
    </submittedName>
</protein>
<dbReference type="AlphaFoldDB" id="A0A4Y7SCY5"/>
<reference evidence="1 2" key="1">
    <citation type="journal article" date="2019" name="Nat. Ecol. Evol.">
        <title>Megaphylogeny resolves global patterns of mushroom evolution.</title>
        <authorList>
            <person name="Varga T."/>
            <person name="Krizsan K."/>
            <person name="Foldi C."/>
            <person name="Dima B."/>
            <person name="Sanchez-Garcia M."/>
            <person name="Sanchez-Ramirez S."/>
            <person name="Szollosi G.J."/>
            <person name="Szarkandi J.G."/>
            <person name="Papp V."/>
            <person name="Albert L."/>
            <person name="Andreopoulos W."/>
            <person name="Angelini C."/>
            <person name="Antonin V."/>
            <person name="Barry K.W."/>
            <person name="Bougher N.L."/>
            <person name="Buchanan P."/>
            <person name="Buyck B."/>
            <person name="Bense V."/>
            <person name="Catcheside P."/>
            <person name="Chovatia M."/>
            <person name="Cooper J."/>
            <person name="Damon W."/>
            <person name="Desjardin D."/>
            <person name="Finy P."/>
            <person name="Geml J."/>
            <person name="Haridas S."/>
            <person name="Hughes K."/>
            <person name="Justo A."/>
            <person name="Karasinski D."/>
            <person name="Kautmanova I."/>
            <person name="Kiss B."/>
            <person name="Kocsube S."/>
            <person name="Kotiranta H."/>
            <person name="LaButti K.M."/>
            <person name="Lechner B.E."/>
            <person name="Liimatainen K."/>
            <person name="Lipzen A."/>
            <person name="Lukacs Z."/>
            <person name="Mihaltcheva S."/>
            <person name="Morgado L.N."/>
            <person name="Niskanen T."/>
            <person name="Noordeloos M.E."/>
            <person name="Ohm R.A."/>
            <person name="Ortiz-Santana B."/>
            <person name="Ovrebo C."/>
            <person name="Racz N."/>
            <person name="Riley R."/>
            <person name="Savchenko A."/>
            <person name="Shiryaev A."/>
            <person name="Soop K."/>
            <person name="Spirin V."/>
            <person name="Szebenyi C."/>
            <person name="Tomsovsky M."/>
            <person name="Tulloss R.E."/>
            <person name="Uehling J."/>
            <person name="Grigoriev I.V."/>
            <person name="Vagvolgyi C."/>
            <person name="Papp T."/>
            <person name="Martin F.M."/>
            <person name="Miettinen O."/>
            <person name="Hibbett D.S."/>
            <person name="Nagy L.G."/>
        </authorList>
    </citation>
    <scope>NUCLEOTIDE SEQUENCE [LARGE SCALE GENOMIC DNA]</scope>
    <source>
        <strain evidence="1 2">FP101781</strain>
    </source>
</reference>
<dbReference type="Proteomes" id="UP000298030">
    <property type="component" value="Unassembled WGS sequence"/>
</dbReference>
<evidence type="ECO:0000313" key="2">
    <source>
        <dbReference type="Proteomes" id="UP000298030"/>
    </source>
</evidence>
<evidence type="ECO:0000313" key="1">
    <source>
        <dbReference type="EMBL" id="TEB18764.1"/>
    </source>
</evidence>
<sequence>MQLVIKSQSRPPHVQVRAGPCTTSIGRHWGIADNLKGSRKSSSIEWSGARLDICLKRYAQKLSESDVVAGGARNGPVLHDEDGCGTTDFRYSSMVKALDSEREAWQTRPMGMDDPPVSVHLDAGMSSVSYEQVPESPFDKATSYNKTPFANLEHQGALSLGVAGELRGAPGDGVMEGELKVVSAPPANGETAGPLV</sequence>
<keyword evidence="2" id="KW-1185">Reference proteome</keyword>
<gene>
    <name evidence="1" type="ORF">FA13DRAFT_540456</name>
</gene>
<name>A0A4Y7SCY5_COPMI</name>
<comment type="caution">
    <text evidence="1">The sequence shown here is derived from an EMBL/GenBank/DDBJ whole genome shotgun (WGS) entry which is preliminary data.</text>
</comment>
<organism evidence="1 2">
    <name type="scientific">Coprinellus micaceus</name>
    <name type="common">Glistening ink-cap mushroom</name>
    <name type="synonym">Coprinus micaceus</name>
    <dbReference type="NCBI Taxonomy" id="71717"/>
    <lineage>
        <taxon>Eukaryota</taxon>
        <taxon>Fungi</taxon>
        <taxon>Dikarya</taxon>
        <taxon>Basidiomycota</taxon>
        <taxon>Agaricomycotina</taxon>
        <taxon>Agaricomycetes</taxon>
        <taxon>Agaricomycetidae</taxon>
        <taxon>Agaricales</taxon>
        <taxon>Agaricineae</taxon>
        <taxon>Psathyrellaceae</taxon>
        <taxon>Coprinellus</taxon>
    </lineage>
</organism>